<dbReference type="InParanoid" id="Q6CV18"/>
<dbReference type="Proteomes" id="UP000000598">
    <property type="component" value="Chromosome C"/>
</dbReference>
<keyword evidence="1" id="KW-1133">Transmembrane helix</keyword>
<protein>
    <submittedName>
        <fullName evidence="2">KLLA0C00616p</fullName>
    </submittedName>
</protein>
<keyword evidence="1" id="KW-0472">Membrane</keyword>
<evidence type="ECO:0000313" key="2">
    <source>
        <dbReference type="EMBL" id="CAH01072.1"/>
    </source>
</evidence>
<dbReference type="EMBL" id="CR382123">
    <property type="protein sequence ID" value="CAH01072.1"/>
    <property type="molecule type" value="Genomic_DNA"/>
</dbReference>
<accession>Q6CV18</accession>
<dbReference type="RefSeq" id="XP_452221.1">
    <property type="nucleotide sequence ID" value="XM_452221.1"/>
</dbReference>
<evidence type="ECO:0000313" key="3">
    <source>
        <dbReference type="Proteomes" id="UP000000598"/>
    </source>
</evidence>
<reference evidence="2 3" key="1">
    <citation type="journal article" date="2004" name="Nature">
        <title>Genome evolution in yeasts.</title>
        <authorList>
            <consortium name="Genolevures"/>
            <person name="Dujon B."/>
            <person name="Sherman D."/>
            <person name="Fischer G."/>
            <person name="Durrens P."/>
            <person name="Casaregola S."/>
            <person name="Lafontaine I."/>
            <person name="de Montigny J."/>
            <person name="Marck C."/>
            <person name="Neuveglise C."/>
            <person name="Talla E."/>
            <person name="Goffard N."/>
            <person name="Frangeul L."/>
            <person name="Aigle M."/>
            <person name="Anthouard V."/>
            <person name="Babour A."/>
            <person name="Barbe V."/>
            <person name="Barnay S."/>
            <person name="Blanchin S."/>
            <person name="Beckerich J.M."/>
            <person name="Beyne E."/>
            <person name="Bleykasten C."/>
            <person name="Boisrame A."/>
            <person name="Boyer J."/>
            <person name="Cattolico L."/>
            <person name="Confanioleri F."/>
            <person name="de Daruvar A."/>
            <person name="Despons L."/>
            <person name="Fabre E."/>
            <person name="Fairhead C."/>
            <person name="Ferry-Dumazet H."/>
            <person name="Groppi A."/>
            <person name="Hantraye F."/>
            <person name="Hennequin C."/>
            <person name="Jauniaux N."/>
            <person name="Joyet P."/>
            <person name="Kachouri R."/>
            <person name="Kerrest A."/>
            <person name="Koszul R."/>
            <person name="Lemaire M."/>
            <person name="Lesur I."/>
            <person name="Ma L."/>
            <person name="Muller H."/>
            <person name="Nicaud J.M."/>
            <person name="Nikolski M."/>
            <person name="Oztas S."/>
            <person name="Ozier-Kalogeropoulos O."/>
            <person name="Pellenz S."/>
            <person name="Potier S."/>
            <person name="Richard G.F."/>
            <person name="Straub M.L."/>
            <person name="Suleau A."/>
            <person name="Swennene D."/>
            <person name="Tekaia F."/>
            <person name="Wesolowski-Louvel M."/>
            <person name="Westhof E."/>
            <person name="Wirth B."/>
            <person name="Zeniou-Meyer M."/>
            <person name="Zivanovic I."/>
            <person name="Bolotin-Fukuhara M."/>
            <person name="Thierry A."/>
            <person name="Bouchier C."/>
            <person name="Caudron B."/>
            <person name="Scarpelli C."/>
            <person name="Gaillardin C."/>
            <person name="Weissenbach J."/>
            <person name="Wincker P."/>
            <person name="Souciet J.L."/>
        </authorList>
    </citation>
    <scope>NUCLEOTIDE SEQUENCE [LARGE SCALE GENOMIC DNA]</scope>
    <source>
        <strain evidence="3">ATCC 8585 / CBS 2359 / DSM 70799 / NBRC 1267 / NRRL Y-1140 / WM37</strain>
    </source>
</reference>
<dbReference type="GeneID" id="2892317"/>
<feature type="transmembrane region" description="Helical" evidence="1">
    <location>
        <begin position="86"/>
        <end position="102"/>
    </location>
</feature>
<proteinExistence type="predicted"/>
<keyword evidence="1" id="KW-0812">Transmembrane</keyword>
<gene>
    <name evidence="2" type="ORF">KLLA0_C00616g</name>
</gene>
<dbReference type="HOGENOM" id="CLU_1731739_0_0_1"/>
<name>Q6CV18_KLULA</name>
<dbReference type="AlphaFoldDB" id="Q6CV18"/>
<keyword evidence="3" id="KW-1185">Reference proteome</keyword>
<dbReference type="KEGG" id="kla:KLLA0_C00616g"/>
<evidence type="ECO:0000256" key="1">
    <source>
        <dbReference type="SAM" id="Phobius"/>
    </source>
</evidence>
<organism evidence="2 3">
    <name type="scientific">Kluyveromyces lactis (strain ATCC 8585 / CBS 2359 / DSM 70799 / NBRC 1267 / NRRL Y-1140 / WM37)</name>
    <name type="common">Yeast</name>
    <name type="synonym">Candida sphaerica</name>
    <dbReference type="NCBI Taxonomy" id="284590"/>
    <lineage>
        <taxon>Eukaryota</taxon>
        <taxon>Fungi</taxon>
        <taxon>Dikarya</taxon>
        <taxon>Ascomycota</taxon>
        <taxon>Saccharomycotina</taxon>
        <taxon>Saccharomycetes</taxon>
        <taxon>Saccharomycetales</taxon>
        <taxon>Saccharomycetaceae</taxon>
        <taxon>Kluyveromyces</taxon>
    </lineage>
</organism>
<sequence length="151" mass="17690">MAEKTTSTDISYSLETRPIIHISPESNFLESFALPFSTYLLVMSPTQQSTEESSNYNYPVCPDKVAVLLPCVFWTKIREKPANNQILYRYTIMIGITMYLLARPTLWYYFHCSYITKNVVFSVFVLYDPRHHGRPFCHLSQFSSPFLYYPL</sequence>
<dbReference type="PaxDb" id="284590-Q6CV18"/>